<evidence type="ECO:0000256" key="2">
    <source>
        <dbReference type="ARBA" id="ARBA00007249"/>
    </source>
</evidence>
<dbReference type="SUPFAM" id="SSF50447">
    <property type="entry name" value="Translation proteins"/>
    <property type="match status" value="1"/>
</dbReference>
<dbReference type="CDD" id="cd16267">
    <property type="entry name" value="HBS1-like_II"/>
    <property type="match status" value="1"/>
</dbReference>
<dbReference type="SUPFAM" id="SSF52540">
    <property type="entry name" value="P-loop containing nucleoside triphosphate hydrolases"/>
    <property type="match status" value="1"/>
</dbReference>
<keyword evidence="5" id="KW-0378">Hydrolase</keyword>
<evidence type="ECO:0000256" key="1">
    <source>
        <dbReference type="ARBA" id="ARBA00004496"/>
    </source>
</evidence>
<dbReference type="GO" id="GO:0003746">
    <property type="term" value="F:translation elongation factor activity"/>
    <property type="evidence" value="ECO:0007669"/>
    <property type="project" value="UniProtKB-KW"/>
</dbReference>
<proteinExistence type="inferred from homology"/>
<dbReference type="InterPro" id="IPR050100">
    <property type="entry name" value="TRAFAC_GTPase_members"/>
</dbReference>
<comment type="similarity">
    <text evidence="2">Belongs to the TRAFAC class translation factor GTPase superfamily. Classic translation factor GTPase family. EF-Tu/EF-1A subfamily.</text>
</comment>
<dbReference type="HOGENOM" id="CLU_007265_3_2_1"/>
<keyword evidence="4" id="KW-0547">Nucleotide-binding</keyword>
<dbReference type="GO" id="GO:0005829">
    <property type="term" value="C:cytosol"/>
    <property type="evidence" value="ECO:0007669"/>
    <property type="project" value="GOC"/>
</dbReference>
<dbReference type="InterPro" id="IPR009000">
    <property type="entry name" value="Transl_B-barrel_sf"/>
</dbReference>
<evidence type="ECO:0000256" key="3">
    <source>
        <dbReference type="ARBA" id="ARBA00022490"/>
    </source>
</evidence>
<dbReference type="FunFam" id="2.40.30.10:FF:000020">
    <property type="entry name" value="Translation elongation factor EF-1"/>
    <property type="match status" value="1"/>
</dbReference>
<dbReference type="CDD" id="cd04093">
    <property type="entry name" value="HBS1_C_III"/>
    <property type="match status" value="1"/>
</dbReference>
<reference evidence="15 17" key="1">
    <citation type="journal article" date="2011" name="Science">
        <title>Comparative functional genomics of the fission yeasts.</title>
        <authorList>
            <person name="Rhind N."/>
            <person name="Chen Z."/>
            <person name="Yassour M."/>
            <person name="Thompson D.A."/>
            <person name="Haas B.J."/>
            <person name="Habib N."/>
            <person name="Wapinski I."/>
            <person name="Roy S."/>
            <person name="Lin M.F."/>
            <person name="Heiman D.I."/>
            <person name="Young S.K."/>
            <person name="Furuya K."/>
            <person name="Guo Y."/>
            <person name="Pidoux A."/>
            <person name="Chen H.M."/>
            <person name="Robbertse B."/>
            <person name="Goldberg J.M."/>
            <person name="Aoki K."/>
            <person name="Bayne E.H."/>
            <person name="Berlin A.M."/>
            <person name="Desjardins C.A."/>
            <person name="Dobbs E."/>
            <person name="Dukaj L."/>
            <person name="Fan L."/>
            <person name="FitzGerald M.G."/>
            <person name="French C."/>
            <person name="Gujja S."/>
            <person name="Hansen K."/>
            <person name="Keifenheim D."/>
            <person name="Levin J.Z."/>
            <person name="Mosher R.A."/>
            <person name="Mueller C.A."/>
            <person name="Pfiffner J."/>
            <person name="Priest M."/>
            <person name="Russ C."/>
            <person name="Smialowska A."/>
            <person name="Swoboda P."/>
            <person name="Sykes S.M."/>
            <person name="Vaughn M."/>
            <person name="Vengrova S."/>
            <person name="Yoder R."/>
            <person name="Zeng Q."/>
            <person name="Allshire R."/>
            <person name="Baulcombe D."/>
            <person name="Birren B.W."/>
            <person name="Brown W."/>
            <person name="Ekwall K."/>
            <person name="Kellis M."/>
            <person name="Leatherwood J."/>
            <person name="Levin H."/>
            <person name="Margalit H."/>
            <person name="Martienssen R."/>
            <person name="Nieduszynski C.A."/>
            <person name="Spatafora J.W."/>
            <person name="Friedman N."/>
            <person name="Dalgaard J.Z."/>
            <person name="Baumann P."/>
            <person name="Niki H."/>
            <person name="Regev A."/>
            <person name="Nusbaum C."/>
        </authorList>
    </citation>
    <scope>NUCLEOTIDE SEQUENCE [LARGE SCALE GENOMIC DNA]</scope>
    <source>
        <strain evidence="17">yFS275 / FY16936</strain>
    </source>
</reference>
<dbReference type="GO" id="GO:1990533">
    <property type="term" value="C:Dom34-Hbs1 complex"/>
    <property type="evidence" value="ECO:0007669"/>
    <property type="project" value="EnsemblFungi"/>
</dbReference>
<dbReference type="RefSeq" id="XP_002173807.2">
    <property type="nucleotide sequence ID" value="XM_002173771.2"/>
</dbReference>
<evidence type="ECO:0000256" key="13">
    <source>
        <dbReference type="SAM" id="MobiDB-lite"/>
    </source>
</evidence>
<dbReference type="AlphaFoldDB" id="B6K0P3"/>
<dbReference type="PANTHER" id="PTHR23115">
    <property type="entry name" value="TRANSLATION FACTOR"/>
    <property type="match status" value="1"/>
</dbReference>
<name>B6K0P3_SCHJY</name>
<evidence type="ECO:0000256" key="8">
    <source>
        <dbReference type="ARBA" id="ARBA00023134"/>
    </source>
</evidence>
<dbReference type="Gene3D" id="3.40.50.300">
    <property type="entry name" value="P-loop containing nucleotide triphosphate hydrolases"/>
    <property type="match status" value="1"/>
</dbReference>
<dbReference type="STRING" id="402676.B6K0P3"/>
<evidence type="ECO:0000313" key="16">
    <source>
        <dbReference type="JaponicusDB" id="SJAG_02601"/>
    </source>
</evidence>
<dbReference type="InterPro" id="IPR000795">
    <property type="entry name" value="T_Tr_GTP-bd_dom"/>
</dbReference>
<keyword evidence="15" id="KW-0251">Elongation factor</keyword>
<dbReference type="EMBL" id="KE651166">
    <property type="protein sequence ID" value="EEB07514.2"/>
    <property type="molecule type" value="Genomic_DNA"/>
</dbReference>
<organism evidence="15 17">
    <name type="scientific">Schizosaccharomyces japonicus (strain yFS275 / FY16936)</name>
    <name type="common">Fission yeast</name>
    <dbReference type="NCBI Taxonomy" id="402676"/>
    <lineage>
        <taxon>Eukaryota</taxon>
        <taxon>Fungi</taxon>
        <taxon>Dikarya</taxon>
        <taxon>Ascomycota</taxon>
        <taxon>Taphrinomycotina</taxon>
        <taxon>Schizosaccharomycetes</taxon>
        <taxon>Schizosaccharomycetales</taxon>
        <taxon>Schizosaccharomycetaceae</taxon>
        <taxon>Schizosaccharomyces</taxon>
    </lineage>
</organism>
<keyword evidence="12" id="KW-0175">Coiled coil</keyword>
<dbReference type="PROSITE" id="PS51722">
    <property type="entry name" value="G_TR_2"/>
    <property type="match status" value="1"/>
</dbReference>
<dbReference type="Pfam" id="PF08938">
    <property type="entry name" value="HBS1_N"/>
    <property type="match status" value="1"/>
</dbReference>
<dbReference type="FunFam" id="3.40.50.300:FF:000204">
    <property type="entry name" value="Translation elongation factor Tu"/>
    <property type="match status" value="1"/>
</dbReference>
<evidence type="ECO:0000256" key="4">
    <source>
        <dbReference type="ARBA" id="ARBA00022741"/>
    </source>
</evidence>
<dbReference type="GO" id="GO:0002184">
    <property type="term" value="P:cytoplasmic translational termination"/>
    <property type="evidence" value="ECO:0007669"/>
    <property type="project" value="UniProtKB-ARBA"/>
</dbReference>
<evidence type="ECO:0000256" key="10">
    <source>
        <dbReference type="ARBA" id="ARBA00063537"/>
    </source>
</evidence>
<feature type="domain" description="Tr-type G" evidence="14">
    <location>
        <begin position="158"/>
        <end position="384"/>
    </location>
</feature>
<dbReference type="VEuPathDB" id="FungiDB:SJAG_02601"/>
<dbReference type="JaponicusDB" id="SJAG_02601">
    <property type="gene designation" value="hbs1"/>
</dbReference>
<gene>
    <name evidence="16" type="primary">hbs1</name>
    <name evidence="15" type="ORF">SJAG_02601</name>
</gene>
<evidence type="ECO:0000256" key="5">
    <source>
        <dbReference type="ARBA" id="ARBA00022801"/>
    </source>
</evidence>
<evidence type="ECO:0000259" key="14">
    <source>
        <dbReference type="PROSITE" id="PS51722"/>
    </source>
</evidence>
<evidence type="ECO:0000313" key="15">
    <source>
        <dbReference type="EMBL" id="EEB07514.2"/>
    </source>
</evidence>
<comment type="subunit">
    <text evidence="10">Component of the Dom34-Hbs1 complex, also named Pelota-HBS1L complex, composed of dom34 and hbs1.</text>
</comment>
<evidence type="ECO:0000256" key="12">
    <source>
        <dbReference type="SAM" id="Coils"/>
    </source>
</evidence>
<evidence type="ECO:0000256" key="6">
    <source>
        <dbReference type="ARBA" id="ARBA00022845"/>
    </source>
</evidence>
<dbReference type="InterPro" id="IPR015033">
    <property type="entry name" value="HBS1-like_N"/>
</dbReference>
<comment type="catalytic activity">
    <reaction evidence="9">
        <text>GTP + H2O = GDP + phosphate + H(+)</text>
        <dbReference type="Rhea" id="RHEA:19669"/>
        <dbReference type="ChEBI" id="CHEBI:15377"/>
        <dbReference type="ChEBI" id="CHEBI:15378"/>
        <dbReference type="ChEBI" id="CHEBI:37565"/>
        <dbReference type="ChEBI" id="CHEBI:43474"/>
        <dbReference type="ChEBI" id="CHEBI:58189"/>
    </reaction>
    <physiologicalReaction direction="left-to-right" evidence="9">
        <dbReference type="Rhea" id="RHEA:19670"/>
    </physiologicalReaction>
</comment>
<dbReference type="eggNOG" id="KOG0458">
    <property type="taxonomic scope" value="Eukaryota"/>
</dbReference>
<feature type="coiled-coil region" evidence="12">
    <location>
        <begin position="12"/>
        <end position="39"/>
    </location>
</feature>
<evidence type="ECO:0000256" key="7">
    <source>
        <dbReference type="ARBA" id="ARBA00022917"/>
    </source>
</evidence>
<keyword evidence="17" id="KW-1185">Reference proteome</keyword>
<dbReference type="Gene3D" id="2.40.30.10">
    <property type="entry name" value="Translation factors"/>
    <property type="match status" value="2"/>
</dbReference>
<evidence type="ECO:0000313" key="17">
    <source>
        <dbReference type="Proteomes" id="UP000001744"/>
    </source>
</evidence>
<dbReference type="InterPro" id="IPR009001">
    <property type="entry name" value="Transl_elong_EF1A/Init_IF2_C"/>
</dbReference>
<dbReference type="PRINTS" id="PR00315">
    <property type="entry name" value="ELONGATNFCT"/>
</dbReference>
<dbReference type="InterPro" id="IPR004161">
    <property type="entry name" value="EFTu-like_2"/>
</dbReference>
<accession>B6K0P3</accession>
<keyword evidence="7" id="KW-0648">Protein biosynthesis</keyword>
<dbReference type="Pfam" id="PF22594">
    <property type="entry name" value="GTP-eEF1A_C"/>
    <property type="match status" value="1"/>
</dbReference>
<evidence type="ECO:0000256" key="9">
    <source>
        <dbReference type="ARBA" id="ARBA00049117"/>
    </source>
</evidence>
<dbReference type="OrthoDB" id="342024at2759"/>
<dbReference type="GO" id="GO:0006412">
    <property type="term" value="P:translation"/>
    <property type="evidence" value="ECO:0000318"/>
    <property type="project" value="GO_Central"/>
</dbReference>
<sequence>MSRHKDLKNLDLNDYEDEFEAEEELTEDQEEAYREAIEQVQTALEGTNIPFQEIKDTVWYYYFDVNKSVNYLLSKAIKAKEKDAKKTPVAQSQTKENSTKDVTAAVKKVTISQPSNALRKKQVIPQTTKTESEHAQIPQKKEPKLLDIPSLYEKEHEKPSIHLVVSGHVDSGKSTMIGRLLYEVGMVDERSMQKLKQSAANAGKGSFSYAWLLDSTDEERARGVTMDVADTTFESSKHIYQIGDAPGHKDFISGMIAGAYLSDYAILVVDASPNNFERGFFSNGQTREHAYLLRALSVKGIAVCVNKLDTVDWSYERFIAIKENILDFLVSKVGFKETMVHIVPVSGLSGENLIKRDEPKLLSWYNGPTLMNILDDFVPPTKPVKASLRITVNDTYRSAKGVCVQGRVESGNVQNNQVLFNVSTNSDAYVKSIIRNGHPHDWSVAGDNITMQLTDIDANEIRPGDILTTTSQPVKKTKSFIAEIQTFDLLRPILSGATLVLHRGRLSAPVVIKLQSVNGKKVRHITSRKTAIVKFTFLDGSYPICTVDDCKTLGKIILRREGDTVAAGVIRKV</sequence>
<dbReference type="InterPro" id="IPR054696">
    <property type="entry name" value="GTP-eEF1A_C"/>
</dbReference>
<dbReference type="GO" id="GO:0005525">
    <property type="term" value="F:GTP binding"/>
    <property type="evidence" value="ECO:0007669"/>
    <property type="project" value="UniProtKB-KW"/>
</dbReference>
<dbReference type="GO" id="GO:0006417">
    <property type="term" value="P:regulation of translation"/>
    <property type="evidence" value="ECO:0007669"/>
    <property type="project" value="UniProtKB-KW"/>
</dbReference>
<protein>
    <recommendedName>
        <fullName evidence="11">Elongation factor 1 alpha-like protein</fullName>
    </recommendedName>
</protein>
<dbReference type="GeneID" id="7047708"/>
<dbReference type="Proteomes" id="UP000001744">
    <property type="component" value="Unassembled WGS sequence"/>
</dbReference>
<dbReference type="GO" id="GO:0003924">
    <property type="term" value="F:GTPase activity"/>
    <property type="evidence" value="ECO:0000318"/>
    <property type="project" value="GO_Central"/>
</dbReference>
<feature type="region of interest" description="Disordered" evidence="13">
    <location>
        <begin position="117"/>
        <end position="138"/>
    </location>
</feature>
<dbReference type="Pfam" id="PF00009">
    <property type="entry name" value="GTP_EFTU"/>
    <property type="match status" value="1"/>
</dbReference>
<dbReference type="CDD" id="cd01883">
    <property type="entry name" value="EF1_alpha"/>
    <property type="match status" value="1"/>
</dbReference>
<dbReference type="SUPFAM" id="SSF50465">
    <property type="entry name" value="EF-Tu/eEF-1alpha/eIF2-gamma C-terminal domain"/>
    <property type="match status" value="1"/>
</dbReference>
<dbReference type="Pfam" id="PF03144">
    <property type="entry name" value="GTP_EFTU_D2"/>
    <property type="match status" value="1"/>
</dbReference>
<dbReference type="OMA" id="VVQITCH"/>
<keyword evidence="6" id="KW-0810">Translation regulation</keyword>
<keyword evidence="8" id="KW-0342">GTP-binding</keyword>
<comment type="subcellular location">
    <subcellularLocation>
        <location evidence="1">Cytoplasm</location>
    </subcellularLocation>
</comment>
<evidence type="ECO:0000256" key="11">
    <source>
        <dbReference type="ARBA" id="ARBA00074866"/>
    </source>
</evidence>
<dbReference type="InterPro" id="IPR027417">
    <property type="entry name" value="P-loop_NTPase"/>
</dbReference>
<keyword evidence="3" id="KW-0963">Cytoplasm</keyword>
<dbReference type="GO" id="GO:0030968">
    <property type="term" value="P:endoplasmic reticulum unfolded protein response"/>
    <property type="evidence" value="ECO:0007669"/>
    <property type="project" value="EnsemblFungi"/>
</dbReference>